<sequence length="317" mass="36552">MKKVVVIFLALFITLFTYEKSTYATPPQDQLDSFLEEIDMTQVELEEYLAFYEWTLDEFSTIEELRDATGTRITEGNLIEMLATYDLTEAELDELLAEFGETQEDYIFIEDLEIAILFYGDHESELNELDTMLADIGLTEDEIDALFTHLMGLDQENLEQRMESLEDRILPYMDIENTQELTEAQENDLISIFEETLNIIQLNPDFYMVKGEEQIPISYSDLIRRDTMDGYSLLIELYNNQRTFLSDMQITPEMLGTNYILNVGDNFLGIGDMAGELTTELHQEKLPDTASPYLLSSLIGLLIVFGGFVLLRKRKTT</sequence>
<dbReference type="RefSeq" id="WP_153738086.1">
    <property type="nucleotide sequence ID" value="NZ_WJNG01000016.1"/>
</dbReference>
<keyword evidence="2" id="KW-1133">Transmembrane helix</keyword>
<feature type="transmembrane region" description="Helical" evidence="2">
    <location>
        <begin position="293"/>
        <end position="311"/>
    </location>
</feature>
<evidence type="ECO:0000313" key="4">
    <source>
        <dbReference type="Proteomes" id="UP000799092"/>
    </source>
</evidence>
<keyword evidence="2" id="KW-0472">Membrane</keyword>
<evidence type="ECO:0000256" key="1">
    <source>
        <dbReference type="SAM" id="Coils"/>
    </source>
</evidence>
<dbReference type="InterPro" id="IPR030832">
    <property type="entry name" value="Acidic_LPXTA"/>
</dbReference>
<accession>A0A6A8DL11</accession>
<dbReference type="Proteomes" id="UP000799092">
    <property type="component" value="Unassembled WGS sequence"/>
</dbReference>
<comment type="caution">
    <text evidence="3">The sequence shown here is derived from an EMBL/GenBank/DDBJ whole genome shotgun (WGS) entry which is preliminary data.</text>
</comment>
<dbReference type="OrthoDB" id="2718583at2"/>
<evidence type="ECO:0000256" key="2">
    <source>
        <dbReference type="SAM" id="Phobius"/>
    </source>
</evidence>
<keyword evidence="1" id="KW-0175">Coiled coil</keyword>
<dbReference type="NCBIfam" id="TIGR04383">
    <property type="entry name" value="acidic_w_LPXTA"/>
    <property type="match status" value="1"/>
</dbReference>
<name>A0A6A8DL11_9BACI</name>
<gene>
    <name evidence="3" type="ORF">GH741_17645</name>
</gene>
<proteinExistence type="predicted"/>
<protein>
    <submittedName>
        <fullName evidence="3">Processed acidic surface protein</fullName>
    </submittedName>
</protein>
<dbReference type="NCBIfam" id="TIGR01167">
    <property type="entry name" value="LPXTG_anchor"/>
    <property type="match status" value="1"/>
</dbReference>
<keyword evidence="2" id="KW-0812">Transmembrane</keyword>
<dbReference type="EMBL" id="WJNG01000016">
    <property type="protein sequence ID" value="MRH44471.1"/>
    <property type="molecule type" value="Genomic_DNA"/>
</dbReference>
<keyword evidence="4" id="KW-1185">Reference proteome</keyword>
<dbReference type="AlphaFoldDB" id="A0A6A8DL11"/>
<reference evidence="3" key="1">
    <citation type="submission" date="2019-11" db="EMBL/GenBank/DDBJ databases">
        <authorList>
            <person name="Li J."/>
        </authorList>
    </citation>
    <scope>NUCLEOTIDE SEQUENCE</scope>
    <source>
        <strain evidence="3">B6B</strain>
    </source>
</reference>
<organism evidence="3 4">
    <name type="scientific">Aquibacillus halophilus</name>
    <dbReference type="NCBI Taxonomy" id="930132"/>
    <lineage>
        <taxon>Bacteria</taxon>
        <taxon>Bacillati</taxon>
        <taxon>Bacillota</taxon>
        <taxon>Bacilli</taxon>
        <taxon>Bacillales</taxon>
        <taxon>Bacillaceae</taxon>
        <taxon>Aquibacillus</taxon>
    </lineage>
</organism>
<evidence type="ECO:0000313" key="3">
    <source>
        <dbReference type="EMBL" id="MRH44471.1"/>
    </source>
</evidence>
<feature type="coiled-coil region" evidence="1">
    <location>
        <begin position="78"/>
        <end position="105"/>
    </location>
</feature>